<dbReference type="Proteomes" id="UP000012118">
    <property type="component" value="Unassembled WGS sequence"/>
</dbReference>
<dbReference type="EMBL" id="AHNU02000054">
    <property type="protein sequence ID" value="EMN89520.1"/>
    <property type="molecule type" value="Genomic_DNA"/>
</dbReference>
<reference evidence="1 2" key="1">
    <citation type="submission" date="2013-01" db="EMBL/GenBank/DDBJ databases">
        <authorList>
            <person name="Harkins D.M."/>
            <person name="Durkin A.S."/>
            <person name="Brinkac L.M."/>
            <person name="Haft D.H."/>
            <person name="Selengut J.D."/>
            <person name="Sanka R."/>
            <person name="DePew J."/>
            <person name="Purushe J."/>
            <person name="Chanthongthip A."/>
            <person name="Lattana O."/>
            <person name="Phetsouvanh R."/>
            <person name="Newton P.N."/>
            <person name="Vinetz J.M."/>
            <person name="Sutton G.G."/>
            <person name="Nierman W.C."/>
            <person name="Fouts D.E."/>
        </authorList>
    </citation>
    <scope>NUCLEOTIDE SEQUENCE [LARGE SCALE GENOMIC DNA]</scope>
    <source>
        <strain evidence="1 2">UI 13098</strain>
    </source>
</reference>
<name>M6Q8N6_9LEPT</name>
<proteinExistence type="predicted"/>
<evidence type="ECO:0000313" key="2">
    <source>
        <dbReference type="Proteomes" id="UP000012118"/>
    </source>
</evidence>
<gene>
    <name evidence="1" type="ORF">LEP1GSC108_0140</name>
</gene>
<dbReference type="AlphaFoldDB" id="M6Q8N6"/>
<organism evidence="1 2">
    <name type="scientific">Leptospira weilii str. UI 13098</name>
    <dbReference type="NCBI Taxonomy" id="1088542"/>
    <lineage>
        <taxon>Bacteria</taxon>
        <taxon>Pseudomonadati</taxon>
        <taxon>Spirochaetota</taxon>
        <taxon>Spirochaetia</taxon>
        <taxon>Leptospirales</taxon>
        <taxon>Leptospiraceae</taxon>
        <taxon>Leptospira</taxon>
    </lineage>
</organism>
<sequence>MSRLNLTNQNVLEPISYKKEQGSILKEPLKGSDTFFVKEKEGKSYM</sequence>
<dbReference type="RefSeq" id="WP_004503666.1">
    <property type="nucleotide sequence ID" value="NZ_AHNU02000054.1"/>
</dbReference>
<comment type="caution">
    <text evidence="1">The sequence shown here is derived from an EMBL/GenBank/DDBJ whole genome shotgun (WGS) entry which is preliminary data.</text>
</comment>
<accession>M6Q8N6</accession>
<evidence type="ECO:0000313" key="1">
    <source>
        <dbReference type="EMBL" id="EMN89520.1"/>
    </source>
</evidence>
<protein>
    <submittedName>
        <fullName evidence="1">Uncharacterized protein</fullName>
    </submittedName>
</protein>
<keyword evidence="2" id="KW-1185">Reference proteome</keyword>